<protein>
    <submittedName>
        <fullName evidence="1">Uncharacterized protein</fullName>
    </submittedName>
</protein>
<gene>
    <name evidence="1" type="ORF">NM686_012875</name>
</gene>
<evidence type="ECO:0000313" key="1">
    <source>
        <dbReference type="EMBL" id="WAR43283.1"/>
    </source>
</evidence>
<dbReference type="Proteomes" id="UP001162780">
    <property type="component" value="Chromosome"/>
</dbReference>
<name>A0ABY7GGZ3_9GAMM</name>
<proteinExistence type="predicted"/>
<dbReference type="RefSeq" id="WP_269021784.1">
    <property type="nucleotide sequence ID" value="NZ_CP113517.1"/>
</dbReference>
<organism evidence="1 2">
    <name type="scientific">Methylomonas rapida</name>
    <dbReference type="NCBI Taxonomy" id="2963939"/>
    <lineage>
        <taxon>Bacteria</taxon>
        <taxon>Pseudomonadati</taxon>
        <taxon>Pseudomonadota</taxon>
        <taxon>Gammaproteobacteria</taxon>
        <taxon>Methylococcales</taxon>
        <taxon>Methylococcaceae</taxon>
        <taxon>Methylomonas</taxon>
    </lineage>
</organism>
<reference evidence="1" key="1">
    <citation type="submission" date="2022-11" db="EMBL/GenBank/DDBJ databases">
        <title>Methylomonas rapida sp. nov., Carotenoid-Producing Obligate Methanotrophs with High Growth Characteristics and Biotechnological Potential.</title>
        <authorList>
            <person name="Tikhonova E.N."/>
            <person name="Suleimanov R.Z."/>
            <person name="Miroshnikov K."/>
            <person name="Oshkin I.Y."/>
            <person name="Belova S.E."/>
            <person name="Danilova O.V."/>
            <person name="Ashikhmin A."/>
            <person name="Konopkin A."/>
            <person name="But S.Y."/>
            <person name="Khmelenina V.N."/>
            <person name="Kuznetsov N."/>
            <person name="Pimenov N.V."/>
            <person name="Dedysh S.N."/>
        </authorList>
    </citation>
    <scope>NUCLEOTIDE SEQUENCE</scope>
    <source>
        <strain evidence="1">MP1</strain>
    </source>
</reference>
<dbReference type="EMBL" id="CP113517">
    <property type="protein sequence ID" value="WAR43283.1"/>
    <property type="molecule type" value="Genomic_DNA"/>
</dbReference>
<accession>A0ABY7GGZ3</accession>
<evidence type="ECO:0000313" key="2">
    <source>
        <dbReference type="Proteomes" id="UP001162780"/>
    </source>
</evidence>
<keyword evidence="2" id="KW-1185">Reference proteome</keyword>
<sequence length="91" mass="9642">MRRIAARPVVAAINAENSDAACDAALHLAGMQLGLYRRHTRKAIGGVDLRTNKGAWDGGEVAEVSAAGDEFGKSIKFDTLTLSKSLNFAIL</sequence>